<evidence type="ECO:0000259" key="7">
    <source>
        <dbReference type="Pfam" id="PF14500"/>
    </source>
</evidence>
<sequence length="1005" mass="111148">MAASMEKHIEYYFTGDSKDASKQLAQEINKGNSNFLKFIELLGNYLSNPDNVTRGRATQLIGDVLDLLPFAFLTSDQVAFVTKFLLAKLSDHHTIQPHALQTLSTLTNRCFPLPEGLPEEICKTIFREIQNQSLSHADRRATYTIFQNLIGSAKKAIEEMGGDFIIGFIQQMDSEKDPRNLIICFNIAHFISSNLYLGPFTEEMFEILGCYFPIDFTPPLNDPHGITKKELVEALRKCLAANSEFAQYCLPLFLEKMTSDLQEARKDAMLSLIECAPVYGSKGLTEYIGSLTSTLKREVLMNVSADLVSIGKEAVKAVYQAFTPAQEEIISKDNIMAQSIVELYQDVVKYLQGSDVKKSALAFGLMQSVAASSASAFCIVTSLILPGLIVICTNLNQASEQLMFLRELQELLHTFKQFQINHNVVQVVEGNLPSLLALFEDKLNNVDNAEIQLEAMKALSILTLPPVCSTPETAQRFANTLVVKSLQDAKPGLRQQTLASLHNVVKESPSLGTTIIQSLVQKSGSCNNKLVLDAMIHAVIDEDSFKTVNGFLISKIALDVATNNVSDMLDCTQTMGELVSQQASDRTCMDLVVSETALPLLRTAVSGYATWADETKDKCAAVMSSLRKVFTVISCSIQKRDVTALWDKFPKLMLDSDASCIDIVGDFQTLKPFKPDSPWQQTRLVALLEGFVIGGDIQAMIEQREAIFEAAYVLGEHCEDDFTQLSACRLVAAIFNKVPIGGQIHWLLEPLTEKLKVAMGPNQPSSAQLRALRMWTWLTKATECRGHSATGILSSYLVSFLADPFLGAEVAVSLGLIVQDMDDIFTLKLKGNITPLYKQRFFTLNFKNILDGFSKAATREIKQNYLTAISCITSNLPLQVMKPHLVKLVPLLLMSLQQDSKSSLSHTLTTLSSAIVNVPDVIVPSVDDLVTLLMDLAKSHVNMKVRLIALKCLENLTALPLHAVAPHQNNVVRDLAGTLDDKKRLVRKQAVDTRCAWILLEKTKI</sequence>
<proteinExistence type="inferred from homology"/>
<dbReference type="GO" id="GO:0005634">
    <property type="term" value="C:nucleus"/>
    <property type="evidence" value="ECO:0007669"/>
    <property type="project" value="UniProtKB-SubCell"/>
</dbReference>
<dbReference type="Gene3D" id="1.25.10.10">
    <property type="entry name" value="Leucine-rich Repeat Variant"/>
    <property type="match status" value="3"/>
</dbReference>
<accession>A0AAV2HRB2</accession>
<organism evidence="8 9">
    <name type="scientific">Lymnaea stagnalis</name>
    <name type="common">Great pond snail</name>
    <name type="synonym">Helix stagnalis</name>
    <dbReference type="NCBI Taxonomy" id="6523"/>
    <lineage>
        <taxon>Eukaryota</taxon>
        <taxon>Metazoa</taxon>
        <taxon>Spiralia</taxon>
        <taxon>Lophotrochozoa</taxon>
        <taxon>Mollusca</taxon>
        <taxon>Gastropoda</taxon>
        <taxon>Heterobranchia</taxon>
        <taxon>Euthyneura</taxon>
        <taxon>Panpulmonata</taxon>
        <taxon>Hygrophila</taxon>
        <taxon>Lymnaeoidea</taxon>
        <taxon>Lymnaeidae</taxon>
        <taxon>Lymnaea</taxon>
    </lineage>
</organism>
<dbReference type="PANTHER" id="PTHR12891:SF0">
    <property type="entry name" value="MMS19 NUCLEOTIDE EXCISION REPAIR PROTEIN HOMOLOG"/>
    <property type="match status" value="1"/>
</dbReference>
<keyword evidence="5" id="KW-0963">Cytoplasm</keyword>
<dbReference type="SUPFAM" id="SSF48371">
    <property type="entry name" value="ARM repeat"/>
    <property type="match status" value="1"/>
</dbReference>
<dbReference type="GO" id="GO:0016226">
    <property type="term" value="P:iron-sulfur cluster assembly"/>
    <property type="evidence" value="ECO:0007669"/>
    <property type="project" value="UniProtKB-UniRule"/>
</dbReference>
<comment type="similarity">
    <text evidence="2 5">Belongs to the MET18/MMS19 family.</text>
</comment>
<dbReference type="EMBL" id="CAXITT010000220">
    <property type="protein sequence ID" value="CAL1536085.1"/>
    <property type="molecule type" value="Genomic_DNA"/>
</dbReference>
<evidence type="ECO:0000256" key="2">
    <source>
        <dbReference type="ARBA" id="ARBA00009340"/>
    </source>
</evidence>
<evidence type="ECO:0000259" key="6">
    <source>
        <dbReference type="Pfam" id="PF12460"/>
    </source>
</evidence>
<dbReference type="Pfam" id="PF14500">
    <property type="entry name" value="MMS19_N"/>
    <property type="match status" value="1"/>
</dbReference>
<keyword evidence="5" id="KW-0227">DNA damage</keyword>
<dbReference type="InterPro" id="IPR016024">
    <property type="entry name" value="ARM-type_fold"/>
</dbReference>
<keyword evidence="5" id="KW-0234">DNA repair</keyword>
<protein>
    <recommendedName>
        <fullName evidence="5">MMS19 nucleotide excision repair protein</fullName>
    </recommendedName>
</protein>
<comment type="function">
    <text evidence="5">Key component of the cytosolic iron-sulfur protein assembly (CIA) complex, a multiprotein complex that mediates the incorporation of iron-sulfur cluster into apoproteins specifically involved in DNA metabolism and genomic integrity. In the CIA complex, MMS19 acts as an adapter between early-acting CIA components and a subset of cellular target iron-sulfur proteins.</text>
</comment>
<dbReference type="AlphaFoldDB" id="A0AAV2HRB2"/>
<dbReference type="GO" id="GO:0051604">
    <property type="term" value="P:protein maturation"/>
    <property type="evidence" value="ECO:0007669"/>
    <property type="project" value="UniProtKB-UniRule"/>
</dbReference>
<dbReference type="PANTHER" id="PTHR12891">
    <property type="entry name" value="DNA REPAIR/TRANSCRIPTION PROTEIN MET18/MMS19"/>
    <property type="match status" value="1"/>
</dbReference>
<evidence type="ECO:0000313" key="9">
    <source>
        <dbReference type="Proteomes" id="UP001497497"/>
    </source>
</evidence>
<dbReference type="InterPro" id="IPR039920">
    <property type="entry name" value="MMS19"/>
</dbReference>
<gene>
    <name evidence="8" type="ORF">GSLYS_00009998001</name>
</gene>
<comment type="caution">
    <text evidence="8">The sequence shown here is derived from an EMBL/GenBank/DDBJ whole genome shotgun (WGS) entry which is preliminary data.</text>
</comment>
<reference evidence="8 9" key="1">
    <citation type="submission" date="2024-04" db="EMBL/GenBank/DDBJ databases">
        <authorList>
            <consortium name="Genoscope - CEA"/>
            <person name="William W."/>
        </authorList>
    </citation>
    <scope>NUCLEOTIDE SEQUENCE [LARGE SCALE GENOMIC DNA]</scope>
</reference>
<dbReference type="GO" id="GO:0097361">
    <property type="term" value="C:cytosolic [4Fe-4S] assembly targeting complex"/>
    <property type="evidence" value="ECO:0007669"/>
    <property type="project" value="UniProtKB-UniRule"/>
</dbReference>
<feature type="domain" description="MMS19 C-terminal" evidence="6">
    <location>
        <begin position="570"/>
        <end position="957"/>
    </location>
</feature>
<name>A0AAV2HRB2_LYMST</name>
<dbReference type="Pfam" id="PF12460">
    <property type="entry name" value="MMS19_C"/>
    <property type="match status" value="1"/>
</dbReference>
<evidence type="ECO:0000313" key="8">
    <source>
        <dbReference type="EMBL" id="CAL1536085.1"/>
    </source>
</evidence>
<comment type="subcellular location">
    <subcellularLocation>
        <location evidence="5">Cytoplasm</location>
        <location evidence="5">Cytoskeleton</location>
        <location evidence="5">Spindle</location>
    </subcellularLocation>
    <subcellularLocation>
        <location evidence="1 5">Nucleus</location>
    </subcellularLocation>
</comment>
<evidence type="ECO:0000256" key="1">
    <source>
        <dbReference type="ARBA" id="ARBA00004123"/>
    </source>
</evidence>
<evidence type="ECO:0000256" key="3">
    <source>
        <dbReference type="ARBA" id="ARBA00022737"/>
    </source>
</evidence>
<dbReference type="InterPro" id="IPR024687">
    <property type="entry name" value="MMS19_C"/>
</dbReference>
<feature type="domain" description="MMS19 N-terminal" evidence="7">
    <location>
        <begin position="39"/>
        <end position="300"/>
    </location>
</feature>
<keyword evidence="3" id="KW-0677">Repeat</keyword>
<dbReference type="InterPro" id="IPR029240">
    <property type="entry name" value="MMS19_N"/>
</dbReference>
<dbReference type="Proteomes" id="UP001497497">
    <property type="component" value="Unassembled WGS sequence"/>
</dbReference>
<evidence type="ECO:0000256" key="5">
    <source>
        <dbReference type="RuleBase" id="RU367072"/>
    </source>
</evidence>
<keyword evidence="5" id="KW-0206">Cytoskeleton</keyword>
<evidence type="ECO:0000256" key="4">
    <source>
        <dbReference type="ARBA" id="ARBA00023242"/>
    </source>
</evidence>
<dbReference type="GO" id="GO:0005819">
    <property type="term" value="C:spindle"/>
    <property type="evidence" value="ECO:0007669"/>
    <property type="project" value="UniProtKB-SubCell"/>
</dbReference>
<dbReference type="GO" id="GO:0006281">
    <property type="term" value="P:DNA repair"/>
    <property type="evidence" value="ECO:0007669"/>
    <property type="project" value="UniProtKB-UniRule"/>
</dbReference>
<comment type="subunit">
    <text evidence="5">Component of the CIA complex.</text>
</comment>
<keyword evidence="9" id="KW-1185">Reference proteome</keyword>
<dbReference type="InterPro" id="IPR011989">
    <property type="entry name" value="ARM-like"/>
</dbReference>
<keyword evidence="4 5" id="KW-0539">Nucleus</keyword>